<name>A0A329NVQ1_9LACT</name>
<accession>A0A329NVQ1</accession>
<dbReference type="EMBL" id="QMHM01000049">
    <property type="protein sequence ID" value="RAV76581.1"/>
    <property type="molecule type" value="Genomic_DNA"/>
</dbReference>
<comment type="caution">
    <text evidence="1">The sequence shown here is derived from an EMBL/GenBank/DDBJ whole genome shotgun (WGS) entry which is preliminary data.</text>
</comment>
<organism evidence="1 2">
    <name type="scientific">Aerococcus urinae</name>
    <dbReference type="NCBI Taxonomy" id="1376"/>
    <lineage>
        <taxon>Bacteria</taxon>
        <taxon>Bacillati</taxon>
        <taxon>Bacillota</taxon>
        <taxon>Bacilli</taxon>
        <taxon>Lactobacillales</taxon>
        <taxon>Aerococcaceae</taxon>
        <taxon>Aerococcus</taxon>
    </lineage>
</organism>
<protein>
    <submittedName>
        <fullName evidence="1">Uncharacterized protein</fullName>
    </submittedName>
</protein>
<evidence type="ECO:0000313" key="2">
    <source>
        <dbReference type="Proteomes" id="UP000251923"/>
    </source>
</evidence>
<dbReference type="AlphaFoldDB" id="A0A329NVQ1"/>
<reference evidence="1 2" key="1">
    <citation type="submission" date="2018-04" db="EMBL/GenBank/DDBJ databases">
        <title>Aerococcus urinae genomes.</title>
        <authorList>
            <person name="Hilt E."/>
            <person name="Gilbert N.M."/>
            <person name="Thomas-White K."/>
            <person name="Putonti C."/>
            <person name="Lewis A.L."/>
            <person name="Visck K.L."/>
            <person name="Wolfe A.J."/>
        </authorList>
    </citation>
    <scope>NUCLEOTIDE SEQUENCE [LARGE SCALE GENOMIC DNA]</scope>
    <source>
        <strain evidence="1 2">UMB7480</strain>
    </source>
</reference>
<evidence type="ECO:0000313" key="1">
    <source>
        <dbReference type="EMBL" id="RAV76581.1"/>
    </source>
</evidence>
<gene>
    <name evidence="1" type="ORF">DBT54_09715</name>
</gene>
<dbReference type="Proteomes" id="UP000251923">
    <property type="component" value="Unassembled WGS sequence"/>
</dbReference>
<sequence>MTLGSINTAQRLLIDLNRQLQQKWLIETYGIDGFVIKHGPTINCTMTRGVMREAALDFMDQVIGGSRNALVALGVDENSIRNYIAKFEGVPPEGTAK</sequence>
<proteinExistence type="predicted"/>